<dbReference type="Proteomes" id="UP001189624">
    <property type="component" value="Chromosome 6"/>
</dbReference>
<gene>
    <name evidence="2" type="ORF">AYBTSS11_LOCUS20623</name>
</gene>
<feature type="compositionally biased region" description="Polar residues" evidence="1">
    <location>
        <begin position="22"/>
        <end position="51"/>
    </location>
</feature>
<evidence type="ECO:0000313" key="3">
    <source>
        <dbReference type="Proteomes" id="UP001189624"/>
    </source>
</evidence>
<sequence>MLRRGSRERNSREKKEKLVETAVSSNETAVSPCQNGETAVSPNETTVSASQVARRRSRFRDGGLVP</sequence>
<dbReference type="EMBL" id="OY731403">
    <property type="protein sequence ID" value="CAJ1965022.1"/>
    <property type="molecule type" value="Genomic_DNA"/>
</dbReference>
<protein>
    <submittedName>
        <fullName evidence="2">Uncharacterized protein</fullName>
    </submittedName>
</protein>
<organism evidence="2 3">
    <name type="scientific">Sphenostylis stenocarpa</name>
    <dbReference type="NCBI Taxonomy" id="92480"/>
    <lineage>
        <taxon>Eukaryota</taxon>
        <taxon>Viridiplantae</taxon>
        <taxon>Streptophyta</taxon>
        <taxon>Embryophyta</taxon>
        <taxon>Tracheophyta</taxon>
        <taxon>Spermatophyta</taxon>
        <taxon>Magnoliopsida</taxon>
        <taxon>eudicotyledons</taxon>
        <taxon>Gunneridae</taxon>
        <taxon>Pentapetalae</taxon>
        <taxon>rosids</taxon>
        <taxon>fabids</taxon>
        <taxon>Fabales</taxon>
        <taxon>Fabaceae</taxon>
        <taxon>Papilionoideae</taxon>
        <taxon>50 kb inversion clade</taxon>
        <taxon>NPAAA clade</taxon>
        <taxon>indigoferoid/millettioid clade</taxon>
        <taxon>Phaseoleae</taxon>
        <taxon>Sphenostylis</taxon>
    </lineage>
</organism>
<proteinExistence type="predicted"/>
<evidence type="ECO:0000256" key="1">
    <source>
        <dbReference type="SAM" id="MobiDB-lite"/>
    </source>
</evidence>
<name>A0AA86TG56_9FABA</name>
<dbReference type="AlphaFoldDB" id="A0AA86TG56"/>
<evidence type="ECO:0000313" key="2">
    <source>
        <dbReference type="EMBL" id="CAJ1965022.1"/>
    </source>
</evidence>
<keyword evidence="3" id="KW-1185">Reference proteome</keyword>
<accession>A0AA86TG56</accession>
<feature type="region of interest" description="Disordered" evidence="1">
    <location>
        <begin position="1"/>
        <end position="66"/>
    </location>
</feature>
<feature type="compositionally biased region" description="Basic and acidic residues" evidence="1">
    <location>
        <begin position="1"/>
        <end position="19"/>
    </location>
</feature>
<reference evidence="2" key="1">
    <citation type="submission" date="2023-10" db="EMBL/GenBank/DDBJ databases">
        <authorList>
            <person name="Domelevo Entfellner J.-B."/>
        </authorList>
    </citation>
    <scope>NUCLEOTIDE SEQUENCE</scope>
</reference>
<dbReference type="Gramene" id="rna-AYBTSS11_LOCUS20623">
    <property type="protein sequence ID" value="CAJ1965022.1"/>
    <property type="gene ID" value="gene-AYBTSS11_LOCUS20623"/>
</dbReference>